<dbReference type="AlphaFoldDB" id="A0AAD8WHY2"/>
<keyword evidence="3" id="KW-1185">Reference proteome</keyword>
<proteinExistence type="inferred from homology"/>
<name>A0AAD8WHY2_LOLMU</name>
<dbReference type="EMBL" id="JAUUTY010000003">
    <property type="protein sequence ID" value="KAK1663009.1"/>
    <property type="molecule type" value="Genomic_DNA"/>
</dbReference>
<dbReference type="Proteomes" id="UP001231189">
    <property type="component" value="Unassembled WGS sequence"/>
</dbReference>
<reference evidence="2" key="1">
    <citation type="submission" date="2023-07" db="EMBL/GenBank/DDBJ databases">
        <title>A chromosome-level genome assembly of Lolium multiflorum.</title>
        <authorList>
            <person name="Chen Y."/>
            <person name="Copetti D."/>
            <person name="Kolliker R."/>
            <person name="Studer B."/>
        </authorList>
    </citation>
    <scope>NUCLEOTIDE SEQUENCE</scope>
    <source>
        <strain evidence="2">02402/16</strain>
        <tissue evidence="2">Leaf</tissue>
    </source>
</reference>
<dbReference type="PANTHER" id="PTHR46598:SF2">
    <property type="entry name" value="OS01G0788900 PROTEIN"/>
    <property type="match status" value="1"/>
</dbReference>
<sequence length="97" mass="10323">MTARGATVGLGRYSPILVAYCKEQRTAEAAELVAEISAAAALQLDAGSSDALSNVSVAAHDFKSAFAFFQGYEGGKATRSYDKLAYYNDMLDTEQQS</sequence>
<evidence type="ECO:0000256" key="1">
    <source>
        <dbReference type="ARBA" id="ARBA00007626"/>
    </source>
</evidence>
<protein>
    <submittedName>
        <fullName evidence="2">Uncharacterized protein</fullName>
    </submittedName>
</protein>
<gene>
    <name evidence="2" type="ORF">QYE76_051168</name>
</gene>
<evidence type="ECO:0000313" key="2">
    <source>
        <dbReference type="EMBL" id="KAK1663009.1"/>
    </source>
</evidence>
<accession>A0AAD8WHY2</accession>
<evidence type="ECO:0000313" key="3">
    <source>
        <dbReference type="Proteomes" id="UP001231189"/>
    </source>
</evidence>
<comment type="caution">
    <text evidence="2">The sequence shown here is derived from an EMBL/GenBank/DDBJ whole genome shotgun (WGS) entry which is preliminary data.</text>
</comment>
<dbReference type="PANTHER" id="PTHR46598">
    <property type="entry name" value="BNAC05G43320D PROTEIN"/>
    <property type="match status" value="1"/>
</dbReference>
<comment type="similarity">
    <text evidence="1">Belongs to the PPR family. P subfamily.</text>
</comment>
<organism evidence="2 3">
    <name type="scientific">Lolium multiflorum</name>
    <name type="common">Italian ryegrass</name>
    <name type="synonym">Lolium perenne subsp. multiflorum</name>
    <dbReference type="NCBI Taxonomy" id="4521"/>
    <lineage>
        <taxon>Eukaryota</taxon>
        <taxon>Viridiplantae</taxon>
        <taxon>Streptophyta</taxon>
        <taxon>Embryophyta</taxon>
        <taxon>Tracheophyta</taxon>
        <taxon>Spermatophyta</taxon>
        <taxon>Magnoliopsida</taxon>
        <taxon>Liliopsida</taxon>
        <taxon>Poales</taxon>
        <taxon>Poaceae</taxon>
        <taxon>BOP clade</taxon>
        <taxon>Pooideae</taxon>
        <taxon>Poodae</taxon>
        <taxon>Poeae</taxon>
        <taxon>Poeae Chloroplast Group 2 (Poeae type)</taxon>
        <taxon>Loliodinae</taxon>
        <taxon>Loliinae</taxon>
        <taxon>Lolium</taxon>
    </lineage>
</organism>